<dbReference type="Pfam" id="PF07589">
    <property type="entry name" value="PEP-CTERM"/>
    <property type="match status" value="1"/>
</dbReference>
<dbReference type="Pfam" id="PF06707">
    <property type="entry name" value="DUF1194"/>
    <property type="match status" value="1"/>
</dbReference>
<name>A0A2G4YNM1_9PROT</name>
<dbReference type="Gene3D" id="3.40.50.410">
    <property type="entry name" value="von Willebrand factor, type A domain"/>
    <property type="match status" value="1"/>
</dbReference>
<dbReference type="InterPro" id="IPR036465">
    <property type="entry name" value="vWFA_dom_sf"/>
</dbReference>
<sequence>MLKKLMMTVVSVFFLGFSSNSSMAVPVDLELQLLIDVSGSVDAGEYTLQMNGYRDAFQSAAVQSAVASGALGSIAVQLIQWSGAAQQAISLGWTQLTTAAEMNAFGNAIAGTVRAFGGSTAPGSAINFGAPLFANNGFEGTRLVIDVSGDGIQNDGANTSNARDAALASGIDAINGLTIGNVAGLQAWYQANVVGGTNAFHLHATGFSTFAAAIQNKLEREIRRVPEPGTLGLLGFGLVLAGVMARRRKHFA</sequence>
<keyword evidence="1" id="KW-0732">Signal</keyword>
<protein>
    <submittedName>
        <fullName evidence="3">PEP-CTERM sorting domain-containing protein</fullName>
    </submittedName>
</protein>
<comment type="caution">
    <text evidence="3">The sequence shown here is derived from an EMBL/GenBank/DDBJ whole genome shotgun (WGS) entry which is preliminary data.</text>
</comment>
<dbReference type="NCBIfam" id="TIGR02595">
    <property type="entry name" value="PEP_CTERM"/>
    <property type="match status" value="1"/>
</dbReference>
<dbReference type="OrthoDB" id="9792179at2"/>
<dbReference type="EMBL" id="PDEM01000031">
    <property type="protein sequence ID" value="PHZ83921.1"/>
    <property type="molecule type" value="Genomic_DNA"/>
</dbReference>
<reference evidence="3 4" key="1">
    <citation type="submission" date="2017-10" db="EMBL/GenBank/DDBJ databases">
        <title>Frigbacter circumglobatus gen. nov. sp. nov., isolated from sediment cultured in situ.</title>
        <authorList>
            <person name="Zhao Z."/>
        </authorList>
    </citation>
    <scope>NUCLEOTIDE SEQUENCE [LARGE SCALE GENOMIC DNA]</scope>
    <source>
        <strain evidence="3 4">ZYL</strain>
    </source>
</reference>
<gene>
    <name evidence="3" type="ORF">CRD36_15705</name>
</gene>
<dbReference type="InterPro" id="IPR013424">
    <property type="entry name" value="Ice-binding_C"/>
</dbReference>
<evidence type="ECO:0000313" key="3">
    <source>
        <dbReference type="EMBL" id="PHZ83921.1"/>
    </source>
</evidence>
<proteinExistence type="predicted"/>
<dbReference type="AlphaFoldDB" id="A0A2G4YNM1"/>
<dbReference type="SUPFAM" id="SSF53300">
    <property type="entry name" value="vWA-like"/>
    <property type="match status" value="1"/>
</dbReference>
<feature type="domain" description="Ice-binding protein C-terminal" evidence="2">
    <location>
        <begin position="225"/>
        <end position="248"/>
    </location>
</feature>
<dbReference type="RefSeq" id="WP_099475017.1">
    <property type="nucleotide sequence ID" value="NZ_CP041025.1"/>
</dbReference>
<dbReference type="InterPro" id="IPR010607">
    <property type="entry name" value="DUF1194"/>
</dbReference>
<feature type="chain" id="PRO_5013841616" evidence="1">
    <location>
        <begin position="25"/>
        <end position="252"/>
    </location>
</feature>
<feature type="signal peptide" evidence="1">
    <location>
        <begin position="1"/>
        <end position="24"/>
    </location>
</feature>
<evidence type="ECO:0000256" key="1">
    <source>
        <dbReference type="SAM" id="SignalP"/>
    </source>
</evidence>
<evidence type="ECO:0000313" key="4">
    <source>
        <dbReference type="Proteomes" id="UP000229730"/>
    </source>
</evidence>
<keyword evidence="4" id="KW-1185">Reference proteome</keyword>
<dbReference type="InParanoid" id="A0A2G4YNM1"/>
<evidence type="ECO:0000259" key="2">
    <source>
        <dbReference type="Pfam" id="PF07589"/>
    </source>
</evidence>
<dbReference type="Proteomes" id="UP000229730">
    <property type="component" value="Unassembled WGS sequence"/>
</dbReference>
<organism evidence="3 4">
    <name type="scientific">Paremcibacter congregatus</name>
    <dbReference type="NCBI Taxonomy" id="2043170"/>
    <lineage>
        <taxon>Bacteria</taxon>
        <taxon>Pseudomonadati</taxon>
        <taxon>Pseudomonadota</taxon>
        <taxon>Alphaproteobacteria</taxon>
        <taxon>Emcibacterales</taxon>
        <taxon>Emcibacteraceae</taxon>
        <taxon>Paremcibacter</taxon>
    </lineage>
</organism>
<accession>A0A2G4YNM1</accession>